<keyword evidence="2" id="KW-0808">Transferase</keyword>
<dbReference type="RefSeq" id="XP_067924749.1">
    <property type="nucleotide sequence ID" value="XM_068063275.1"/>
</dbReference>
<evidence type="ECO:0000256" key="6">
    <source>
        <dbReference type="PIRSR" id="PIRSR630616-1"/>
    </source>
</evidence>
<feature type="binding site" evidence="7">
    <location>
        <position position="67"/>
    </location>
    <ligand>
        <name>ATP</name>
        <dbReference type="ChEBI" id="CHEBI:30616"/>
    </ligand>
</feature>
<dbReference type="VEuPathDB" id="ToxoDB:CSUI_003077"/>
<dbReference type="PANTHER" id="PTHR24350">
    <property type="entry name" value="SERINE/THREONINE-PROTEIN KINASE IAL-RELATED"/>
    <property type="match status" value="1"/>
</dbReference>
<feature type="active site" description="Proton acceptor" evidence="6">
    <location>
        <position position="164"/>
    </location>
</feature>
<evidence type="ECO:0000256" key="7">
    <source>
        <dbReference type="PIRSR" id="PIRSR630616-2"/>
    </source>
</evidence>
<feature type="compositionally biased region" description="Basic and acidic residues" evidence="9">
    <location>
        <begin position="377"/>
        <end position="389"/>
    </location>
</feature>
<feature type="binding site" evidence="7">
    <location>
        <begin position="119"/>
        <end position="121"/>
    </location>
    <ligand>
        <name>ATP</name>
        <dbReference type="ChEBI" id="CHEBI:30616"/>
    </ligand>
</feature>
<keyword evidence="4 11" id="KW-0418">Kinase</keyword>
<dbReference type="GeneID" id="94426486"/>
<feature type="cross-link" description="Glycyl lysine isopeptide (Lys-Gly) (interchain with G-Cter in SUMO2)" evidence="8">
    <location>
        <position position="166"/>
    </location>
</feature>
<keyword evidence="5 7" id="KW-0067">ATP-binding</keyword>
<dbReference type="Pfam" id="PF00069">
    <property type="entry name" value="Pkinase"/>
    <property type="match status" value="2"/>
</dbReference>
<dbReference type="PROSITE" id="PS00108">
    <property type="entry name" value="PROTEIN_KINASE_ST"/>
    <property type="match status" value="1"/>
</dbReference>
<dbReference type="SUPFAM" id="SSF56112">
    <property type="entry name" value="Protein kinase-like (PK-like)"/>
    <property type="match status" value="1"/>
</dbReference>
<dbReference type="Proteomes" id="UP000221165">
    <property type="component" value="Unassembled WGS sequence"/>
</dbReference>
<dbReference type="GO" id="GO:0004674">
    <property type="term" value="F:protein serine/threonine kinase activity"/>
    <property type="evidence" value="ECO:0007669"/>
    <property type="project" value="UniProtKB-KW"/>
</dbReference>
<evidence type="ECO:0000256" key="8">
    <source>
        <dbReference type="PIRSR" id="PIRSR630616-3"/>
    </source>
</evidence>
<dbReference type="Gene3D" id="3.30.200.20">
    <property type="entry name" value="Phosphorylase Kinase, domain 1"/>
    <property type="match status" value="1"/>
</dbReference>
<name>A0A2C6L6D5_9APIC</name>
<feature type="region of interest" description="Disordered" evidence="9">
    <location>
        <begin position="210"/>
        <end position="229"/>
    </location>
</feature>
<dbReference type="GO" id="GO:0005524">
    <property type="term" value="F:ATP binding"/>
    <property type="evidence" value="ECO:0007669"/>
    <property type="project" value="UniProtKB-KW"/>
</dbReference>
<feature type="compositionally biased region" description="Basic and acidic residues" evidence="9">
    <location>
        <begin position="410"/>
        <end position="439"/>
    </location>
</feature>
<feature type="region of interest" description="Disordered" evidence="9">
    <location>
        <begin position="1"/>
        <end position="24"/>
    </location>
</feature>
<organism evidence="11 12">
    <name type="scientific">Cystoisospora suis</name>
    <dbReference type="NCBI Taxonomy" id="483139"/>
    <lineage>
        <taxon>Eukaryota</taxon>
        <taxon>Sar</taxon>
        <taxon>Alveolata</taxon>
        <taxon>Apicomplexa</taxon>
        <taxon>Conoidasida</taxon>
        <taxon>Coccidia</taxon>
        <taxon>Eucoccidiorida</taxon>
        <taxon>Eimeriorina</taxon>
        <taxon>Sarcocystidae</taxon>
        <taxon>Cystoisospora</taxon>
    </lineage>
</organism>
<feature type="region of interest" description="Disordered" evidence="9">
    <location>
        <begin position="377"/>
        <end position="490"/>
    </location>
</feature>
<feature type="region of interest" description="Disordered" evidence="9">
    <location>
        <begin position="554"/>
        <end position="617"/>
    </location>
</feature>
<feature type="compositionally biased region" description="Basic and acidic residues" evidence="9">
    <location>
        <begin position="449"/>
        <end position="490"/>
    </location>
</feature>
<dbReference type="InterPro" id="IPR011009">
    <property type="entry name" value="Kinase-like_dom_sf"/>
</dbReference>
<evidence type="ECO:0000313" key="12">
    <source>
        <dbReference type="Proteomes" id="UP000221165"/>
    </source>
</evidence>
<gene>
    <name evidence="11" type="ORF">CSUI_003077</name>
</gene>
<keyword evidence="1" id="KW-0723">Serine/threonine-protein kinase</keyword>
<dbReference type="OrthoDB" id="347657at2759"/>
<evidence type="ECO:0000256" key="1">
    <source>
        <dbReference type="ARBA" id="ARBA00022527"/>
    </source>
</evidence>
<feature type="compositionally biased region" description="Basic and acidic residues" evidence="9">
    <location>
        <begin position="15"/>
        <end position="24"/>
    </location>
</feature>
<keyword evidence="12" id="KW-1185">Reference proteome</keyword>
<protein>
    <submittedName>
        <fullName evidence="11">Agc kinase</fullName>
    </submittedName>
</protein>
<evidence type="ECO:0000256" key="3">
    <source>
        <dbReference type="ARBA" id="ARBA00022741"/>
    </source>
</evidence>
<dbReference type="AlphaFoldDB" id="A0A2C6L6D5"/>
<dbReference type="InterPro" id="IPR030616">
    <property type="entry name" value="Aur-like"/>
</dbReference>
<evidence type="ECO:0000256" key="4">
    <source>
        <dbReference type="ARBA" id="ARBA00022777"/>
    </source>
</evidence>
<feature type="domain" description="Protein kinase" evidence="10">
    <location>
        <begin position="36"/>
        <end position="334"/>
    </location>
</feature>
<keyword evidence="3 7" id="KW-0547">Nucleotide-binding</keyword>
<comment type="caution">
    <text evidence="11">The sequence shown here is derived from an EMBL/GenBank/DDBJ whole genome shotgun (WGS) entry which is preliminary data.</text>
</comment>
<dbReference type="Gene3D" id="1.10.510.10">
    <property type="entry name" value="Transferase(Phosphotransferase) domain 1"/>
    <property type="match status" value="2"/>
</dbReference>
<evidence type="ECO:0000256" key="2">
    <source>
        <dbReference type="ARBA" id="ARBA00022679"/>
    </source>
</evidence>
<dbReference type="InterPro" id="IPR008271">
    <property type="entry name" value="Ser/Thr_kinase_AS"/>
</dbReference>
<feature type="compositionally biased region" description="Acidic residues" evidence="9">
    <location>
        <begin position="554"/>
        <end position="576"/>
    </location>
</feature>
<evidence type="ECO:0000256" key="5">
    <source>
        <dbReference type="ARBA" id="ARBA00022840"/>
    </source>
</evidence>
<feature type="binding site" evidence="7">
    <location>
        <begin position="168"/>
        <end position="169"/>
    </location>
    <ligand>
        <name>ATP</name>
        <dbReference type="ChEBI" id="CHEBI:30616"/>
    </ligand>
</feature>
<feature type="compositionally biased region" description="Basic and acidic residues" evidence="9">
    <location>
        <begin position="601"/>
        <end position="611"/>
    </location>
</feature>
<dbReference type="EMBL" id="MIGC01001323">
    <property type="protein sequence ID" value="PHJ23072.1"/>
    <property type="molecule type" value="Genomic_DNA"/>
</dbReference>
<accession>A0A2C6L6D5</accession>
<evidence type="ECO:0000256" key="9">
    <source>
        <dbReference type="SAM" id="MobiDB-lite"/>
    </source>
</evidence>
<dbReference type="PROSITE" id="PS50011">
    <property type="entry name" value="PROTEIN_KINASE_DOM"/>
    <property type="match status" value="1"/>
</dbReference>
<evidence type="ECO:0000313" key="11">
    <source>
        <dbReference type="EMBL" id="PHJ23072.1"/>
    </source>
</evidence>
<dbReference type="SMART" id="SM00220">
    <property type="entry name" value="S_TKc"/>
    <property type="match status" value="1"/>
</dbReference>
<reference evidence="11 12" key="1">
    <citation type="journal article" date="2017" name="Int. J. Parasitol.">
        <title>The genome of the protozoan parasite Cystoisospora suis and a reverse vaccinology approach to identify vaccine candidates.</title>
        <authorList>
            <person name="Palmieri N."/>
            <person name="Shrestha A."/>
            <person name="Ruttkowski B."/>
            <person name="Beck T."/>
            <person name="Vogl C."/>
            <person name="Tomley F."/>
            <person name="Blake D.P."/>
            <person name="Joachim A."/>
        </authorList>
    </citation>
    <scope>NUCLEOTIDE SEQUENCE [LARGE SCALE GENOMIC DNA]</scope>
    <source>
        <strain evidence="11 12">Wien I</strain>
    </source>
</reference>
<sequence>MKAGFLTSSSSRRSKLSEDKSPAPLTEDGKWTFDHFSLDRFLGRGNFCEVFEASLVGDKDKKSYALKIFDRKKVVQLNKVNDVVMERHCMLRLNDPGHPNVIRLVSTFKDEFRVCIVYELAENGELWELLKHGGILTESLAARYILQLVDAVEYIHSKGIIHRDIKAENITVMRDGNLKLIDFGTAVDLEHPEIQPAFLGSVSPLSMHEEIRSRPEGTLPQSRPRPPPRRVSFAHHVGTPQFMPPEAIENRDSGKLRDYWSLGCTIYQILTGNPPFDASTNYFVFLKVQAHDLHFPPHFPHGAKDLVERLLCPDARERLGAKNGIEEINSHYYLQEMRRRYGGDRLSKPAPVPSLQDLCARRLFFTYYQSVLDFETQKNKEEAERRGGIEEEADEDAHDWSLSHDPAISKAKDEAQTKKADKGADRKSFDPAAKAERAVDGLVKNVGNAEKKGDTAEEPGNRCEEVVGEGSKREKESFEKGKEKDKKTQVEDARWEALLDRVLPKTWREKEENSNDPSVRLVIDRLDDASVHFRKTLQWQDALANKWLKRHDTIDEEEETEEEGVGEDDKEDVSSQEDEKRQTDGVEDEDKSKDISALTHSKRDIGDHERCCSSSRN</sequence>
<feature type="compositionally biased region" description="Basic and acidic residues" evidence="9">
    <location>
        <begin position="577"/>
        <end position="594"/>
    </location>
</feature>
<evidence type="ECO:0000259" key="10">
    <source>
        <dbReference type="PROSITE" id="PS50011"/>
    </source>
</evidence>
<dbReference type="InterPro" id="IPR000719">
    <property type="entry name" value="Prot_kinase_dom"/>
</dbReference>
<proteinExistence type="predicted"/>
<feature type="binding site" evidence="7">
    <location>
        <position position="182"/>
    </location>
    <ligand>
        <name>ATP</name>
        <dbReference type="ChEBI" id="CHEBI:30616"/>
    </ligand>
</feature>